<feature type="domain" description="Sulfatase N-terminal" evidence="10">
    <location>
        <begin position="280"/>
        <end position="556"/>
    </location>
</feature>
<evidence type="ECO:0000256" key="2">
    <source>
        <dbReference type="ARBA" id="ARBA00022475"/>
    </source>
</evidence>
<feature type="transmembrane region" description="Helical" evidence="9">
    <location>
        <begin position="60"/>
        <end position="87"/>
    </location>
</feature>
<evidence type="ECO:0000259" key="10">
    <source>
        <dbReference type="Pfam" id="PF00884"/>
    </source>
</evidence>
<feature type="transmembrane region" description="Helical" evidence="9">
    <location>
        <begin position="20"/>
        <end position="40"/>
    </location>
</feature>
<keyword evidence="2" id="KW-1003">Cell membrane</keyword>
<sequence>MPDMTKRKHTIEWGYYAVLAYRLALVLLLFLICRFLFYFLNKGLFPDIVLSDWGKLLQGGLVFDVAALFYWNSLMIVLMTVPVPYSIRTGKGYQKWVRWVFYVSNGVALLLNAIDFIYYRFTLKRTTTTVFNEFSHEQNTGSLALHFLITYWYVVLLFAALLVLMVWLYNRVTIRERRWPLSKRTYYITASLVFIASIVLAIGGIRGGYKHSTRPITINDAGEYVKRPHEVYLVLNTPFVFIRTIGVKPLKELHYFSDAELEQIYTPLHYPKDSLPFVRKNVVVIILESFGKESIGFYNKDLDNGTYSGFTPFLDSLASVSKVYWNSFANGRKSIEAIPSLLASIPGGQDPFVLTPFVSDSTKSLPRLLAEKGYHTSFFHGAPNGSMGFLSYTKMIGIEHYFGKSEYNNDADYDGIWGIWDEPFFQFFEQKLSGFPQPFFSSIFSVSSHDPFKVPAQYTGVFKKGPLPVMECIGYTDMALRKFFAKAQQQPWFKNTLFVISADHATVTYHPEYKNAWGDYAIPILLYAPGDSSFRGVDPGVIQQLDVMPTVLDYLHYDKPYLAFGESVLHRSGPGFAYQYSGGYRWINGTNLLFFDGNKATGLFNYKADPLMKKDIFKDSAQLVPGMEQQLKAFIQQYNNRIIRNQLIAPGK</sequence>
<dbReference type="GO" id="GO:0005886">
    <property type="term" value="C:plasma membrane"/>
    <property type="evidence" value="ECO:0007669"/>
    <property type="project" value="UniProtKB-SubCell"/>
</dbReference>
<dbReference type="PANTHER" id="PTHR47371:SF3">
    <property type="entry name" value="PHOSPHOGLYCEROL TRANSFERASE I"/>
    <property type="match status" value="1"/>
</dbReference>
<dbReference type="Proteomes" id="UP000003586">
    <property type="component" value="Chromosome"/>
</dbReference>
<evidence type="ECO:0000256" key="8">
    <source>
        <dbReference type="PIRSR" id="PIRSR005091-3"/>
    </source>
</evidence>
<dbReference type="Gene3D" id="3.30.1120.80">
    <property type="match status" value="1"/>
</dbReference>
<dbReference type="InterPro" id="IPR017850">
    <property type="entry name" value="Alkaline_phosphatase_core_sf"/>
</dbReference>
<name>W0F114_9BACT</name>
<dbReference type="HOGENOM" id="CLU_014653_3_1_10"/>
<feature type="transmembrane region" description="Helical" evidence="9">
    <location>
        <begin position="141"/>
        <end position="164"/>
    </location>
</feature>
<dbReference type="STRING" id="929713.NIASO_19210"/>
<dbReference type="PIRSF" id="PIRSF005091">
    <property type="entry name" value="Mmb_sulf_HI1246"/>
    <property type="match status" value="1"/>
</dbReference>
<keyword evidence="12" id="KW-1185">Reference proteome</keyword>
<evidence type="ECO:0000256" key="7">
    <source>
        <dbReference type="PIRSR" id="PIRSR005091-2"/>
    </source>
</evidence>
<proteinExistence type="predicted"/>
<keyword evidence="7" id="KW-0464">Manganese</keyword>
<feature type="active site" evidence="6">
    <location>
        <position position="334"/>
    </location>
</feature>
<dbReference type="InterPro" id="IPR050448">
    <property type="entry name" value="OpgB/LTA_synthase_biosynth"/>
</dbReference>
<gene>
    <name evidence="11" type="ORF">NIASO_19210</name>
</gene>
<dbReference type="EMBL" id="CP007035">
    <property type="protein sequence ID" value="AHF16730.1"/>
    <property type="molecule type" value="Genomic_DNA"/>
</dbReference>
<feature type="transmembrane region" description="Helical" evidence="9">
    <location>
        <begin position="99"/>
        <end position="121"/>
    </location>
</feature>
<dbReference type="InterPro" id="IPR012160">
    <property type="entry name" value="LtaS-like"/>
</dbReference>
<evidence type="ECO:0000256" key="9">
    <source>
        <dbReference type="SAM" id="Phobius"/>
    </source>
</evidence>
<accession>W0F114</accession>
<dbReference type="eggNOG" id="COG1368">
    <property type="taxonomic scope" value="Bacteria"/>
</dbReference>
<feature type="binding site" evidence="8">
    <location>
        <position position="503"/>
    </location>
    <ligand>
        <name>Mn(2+)</name>
        <dbReference type="ChEBI" id="CHEBI:29035"/>
    </ligand>
</feature>
<protein>
    <submittedName>
        <fullName evidence="11">Sulfatase</fullName>
    </submittedName>
</protein>
<dbReference type="CDD" id="cd16015">
    <property type="entry name" value="LTA_synthase"/>
    <property type="match status" value="1"/>
</dbReference>
<feature type="binding site" evidence="8">
    <location>
        <position position="288"/>
    </location>
    <ligand>
        <name>Mn(2+)</name>
        <dbReference type="ChEBI" id="CHEBI:29035"/>
    </ligand>
</feature>
<feature type="binding site" evidence="8">
    <location>
        <position position="504"/>
    </location>
    <ligand>
        <name>Mn(2+)</name>
        <dbReference type="ChEBI" id="CHEBI:29035"/>
    </ligand>
</feature>
<keyword evidence="7" id="KW-0479">Metal-binding</keyword>
<organism evidence="11 12">
    <name type="scientific">Niabella soli DSM 19437</name>
    <dbReference type="NCBI Taxonomy" id="929713"/>
    <lineage>
        <taxon>Bacteria</taxon>
        <taxon>Pseudomonadati</taxon>
        <taxon>Bacteroidota</taxon>
        <taxon>Chitinophagia</taxon>
        <taxon>Chitinophagales</taxon>
        <taxon>Chitinophagaceae</taxon>
        <taxon>Niabella</taxon>
    </lineage>
</organism>
<keyword evidence="3 9" id="KW-0812">Transmembrane</keyword>
<comment type="subcellular location">
    <subcellularLocation>
        <location evidence="1">Cell membrane</location>
        <topology evidence="1">Multi-pass membrane protein</topology>
    </subcellularLocation>
</comment>
<evidence type="ECO:0000256" key="1">
    <source>
        <dbReference type="ARBA" id="ARBA00004651"/>
    </source>
</evidence>
<dbReference type="GO" id="GO:0046872">
    <property type="term" value="F:metal ion binding"/>
    <property type="evidence" value="ECO:0007669"/>
    <property type="project" value="UniProtKB-KW"/>
</dbReference>
<keyword evidence="4 9" id="KW-1133">Transmembrane helix</keyword>
<evidence type="ECO:0000256" key="4">
    <source>
        <dbReference type="ARBA" id="ARBA00022989"/>
    </source>
</evidence>
<evidence type="ECO:0000313" key="11">
    <source>
        <dbReference type="EMBL" id="AHF16730.1"/>
    </source>
</evidence>
<evidence type="ECO:0000256" key="6">
    <source>
        <dbReference type="PIRSR" id="PIRSR005091-1"/>
    </source>
</evidence>
<dbReference type="PANTHER" id="PTHR47371">
    <property type="entry name" value="LIPOTEICHOIC ACID SYNTHASE"/>
    <property type="match status" value="1"/>
</dbReference>
<dbReference type="AlphaFoldDB" id="W0F114"/>
<dbReference type="InterPro" id="IPR000917">
    <property type="entry name" value="Sulfatase_N"/>
</dbReference>
<feature type="transmembrane region" description="Helical" evidence="9">
    <location>
        <begin position="185"/>
        <end position="205"/>
    </location>
</feature>
<reference evidence="11 12" key="1">
    <citation type="submission" date="2013-12" db="EMBL/GenBank/DDBJ databases">
        <authorList>
            <consortium name="DOE Joint Genome Institute"/>
            <person name="Eisen J."/>
            <person name="Huntemann M."/>
            <person name="Han J."/>
            <person name="Chen A."/>
            <person name="Kyrpides N."/>
            <person name="Mavromatis K."/>
            <person name="Markowitz V."/>
            <person name="Palaniappan K."/>
            <person name="Ivanova N."/>
            <person name="Schaumberg A."/>
            <person name="Pati A."/>
            <person name="Liolios K."/>
            <person name="Nordberg H.P."/>
            <person name="Cantor M.N."/>
            <person name="Hua S.X."/>
            <person name="Woyke T."/>
        </authorList>
    </citation>
    <scope>NUCLEOTIDE SEQUENCE [LARGE SCALE GENOMIC DNA]</scope>
    <source>
        <strain evidence="12">DSM 19437</strain>
    </source>
</reference>
<dbReference type="Gene3D" id="3.40.720.10">
    <property type="entry name" value="Alkaline Phosphatase, subunit A"/>
    <property type="match status" value="1"/>
</dbReference>
<evidence type="ECO:0000256" key="5">
    <source>
        <dbReference type="ARBA" id="ARBA00023136"/>
    </source>
</evidence>
<keyword evidence="5 9" id="KW-0472">Membrane</keyword>
<dbReference type="Pfam" id="PF00884">
    <property type="entry name" value="Sulfatase"/>
    <property type="match status" value="1"/>
</dbReference>
<evidence type="ECO:0000313" key="12">
    <source>
        <dbReference type="Proteomes" id="UP000003586"/>
    </source>
</evidence>
<feature type="binding site" evidence="7">
    <location>
        <position position="449"/>
    </location>
    <ligand>
        <name>substrate</name>
    </ligand>
</feature>
<dbReference type="SUPFAM" id="SSF53649">
    <property type="entry name" value="Alkaline phosphatase-like"/>
    <property type="match status" value="1"/>
</dbReference>
<evidence type="ECO:0000256" key="3">
    <source>
        <dbReference type="ARBA" id="ARBA00022692"/>
    </source>
</evidence>
<dbReference type="KEGG" id="nso:NIASO_19210"/>